<reference evidence="1" key="1">
    <citation type="journal article" date="2019" name="MBio">
        <title>Virus Genomes from Deep Sea Sediments Expand the Ocean Megavirome and Support Independent Origins of Viral Gigantism.</title>
        <authorList>
            <person name="Backstrom D."/>
            <person name="Yutin N."/>
            <person name="Jorgensen S.L."/>
            <person name="Dharamshi J."/>
            <person name="Homa F."/>
            <person name="Zaremba-Niedwiedzka K."/>
            <person name="Spang A."/>
            <person name="Wolf Y.I."/>
            <person name="Koonin E.V."/>
            <person name="Ettema T.J."/>
        </authorList>
    </citation>
    <scope>NUCLEOTIDE SEQUENCE</scope>
</reference>
<dbReference type="EMBL" id="MK500588">
    <property type="protein sequence ID" value="QBK92887.1"/>
    <property type="molecule type" value="Genomic_DNA"/>
</dbReference>
<accession>A0A481ZAT7</accession>
<evidence type="ECO:0000313" key="1">
    <source>
        <dbReference type="EMBL" id="QBK92887.1"/>
    </source>
</evidence>
<proteinExistence type="predicted"/>
<name>A0A481ZAT7_9VIRU</name>
<sequence length="209" mass="22048">MVQAGSAAIEDTREQRVSLVKDYNNGVSSGKFRTQSLSLDVAAASTGSIITSWPYPVRIYSTDIVSFVGDIVSIYIGQSTNVGLLTANAGIGSIIITVEQSVIDDIFVGAEVELNEGATTDDLGVVLSIDAEGLTITCSIATVNSFTTSASVLMTTVICKDVEIADPKMTIGRSLLGSTLIPSGVQIKLEYQNISAAARHVVCYLELIY</sequence>
<gene>
    <name evidence="1" type="ORF">LCPAC403_00210</name>
</gene>
<organism evidence="1">
    <name type="scientific">Pithovirus LCPAC403</name>
    <dbReference type="NCBI Taxonomy" id="2506596"/>
    <lineage>
        <taxon>Viruses</taxon>
        <taxon>Pithoviruses</taxon>
    </lineage>
</organism>
<protein>
    <submittedName>
        <fullName evidence="1">Uncharacterized protein</fullName>
    </submittedName>
</protein>